<dbReference type="AlphaFoldDB" id="A0A1I7ZDH8"/>
<dbReference type="Proteomes" id="UP000095287">
    <property type="component" value="Unplaced"/>
</dbReference>
<accession>A0A1I7ZDH8</accession>
<reference evidence="3" key="1">
    <citation type="submission" date="2016-11" db="UniProtKB">
        <authorList>
            <consortium name="WormBaseParasite"/>
        </authorList>
    </citation>
    <scope>IDENTIFICATION</scope>
</reference>
<organism evidence="2 3">
    <name type="scientific">Steinernema glaseri</name>
    <dbReference type="NCBI Taxonomy" id="37863"/>
    <lineage>
        <taxon>Eukaryota</taxon>
        <taxon>Metazoa</taxon>
        <taxon>Ecdysozoa</taxon>
        <taxon>Nematoda</taxon>
        <taxon>Chromadorea</taxon>
        <taxon>Rhabditida</taxon>
        <taxon>Tylenchina</taxon>
        <taxon>Panagrolaimomorpha</taxon>
        <taxon>Strongyloidoidea</taxon>
        <taxon>Steinernematidae</taxon>
        <taxon>Steinernema</taxon>
    </lineage>
</organism>
<evidence type="ECO:0000256" key="1">
    <source>
        <dbReference type="SAM" id="MobiDB-lite"/>
    </source>
</evidence>
<sequence length="158" mass="17119">MTAPGASALKAPFHAGLPLSSVVQSLPSIIAVMAAAAPPFEAVIAAAVFGGVVALSPPPAPPSPRFQRRRAPPSHREETSTDRPPSAFVGRFLRGRSILHFFNGPCQLDDADGQRLKKRSFTLRLEKIHERTAKKNEWRTIAGQPRGFHVSFTLSFTL</sequence>
<evidence type="ECO:0000313" key="3">
    <source>
        <dbReference type="WBParaSite" id="L893_g25349.t1"/>
    </source>
</evidence>
<dbReference type="WBParaSite" id="L893_g25349.t1">
    <property type="protein sequence ID" value="L893_g25349.t1"/>
    <property type="gene ID" value="L893_g25349"/>
</dbReference>
<evidence type="ECO:0000313" key="2">
    <source>
        <dbReference type="Proteomes" id="UP000095287"/>
    </source>
</evidence>
<keyword evidence="2" id="KW-1185">Reference proteome</keyword>
<name>A0A1I7ZDH8_9BILA</name>
<feature type="region of interest" description="Disordered" evidence="1">
    <location>
        <begin position="56"/>
        <end position="86"/>
    </location>
</feature>
<protein>
    <submittedName>
        <fullName evidence="3">Uncharacterized protein</fullName>
    </submittedName>
</protein>
<proteinExistence type="predicted"/>